<evidence type="ECO:0000313" key="5">
    <source>
        <dbReference type="Proteomes" id="UP000006793"/>
    </source>
</evidence>
<dbReference type="PANTHER" id="PTHR42749">
    <property type="entry name" value="CELL SHAPE-DETERMINING PROTEIN MREB"/>
    <property type="match status" value="1"/>
</dbReference>
<dbReference type="AlphaFoldDB" id="F8AB48"/>
<reference evidence="5" key="1">
    <citation type="submission" date="2011-04" db="EMBL/GenBank/DDBJ databases">
        <title>The complete genome of Thermodesulfatator indicus DSM 15286.</title>
        <authorList>
            <person name="Lucas S."/>
            <person name="Copeland A."/>
            <person name="Lapidus A."/>
            <person name="Bruce D."/>
            <person name="Goodwin L."/>
            <person name="Pitluck S."/>
            <person name="Peters L."/>
            <person name="Kyrpides N."/>
            <person name="Mavromatis K."/>
            <person name="Pagani I."/>
            <person name="Ivanova N."/>
            <person name="Saunders L."/>
            <person name="Detter J.C."/>
            <person name="Tapia R."/>
            <person name="Han C."/>
            <person name="Land M."/>
            <person name="Hauser L."/>
            <person name="Markowitz V."/>
            <person name="Cheng J.-F."/>
            <person name="Hugenholtz P."/>
            <person name="Woyke T."/>
            <person name="Wu D."/>
            <person name="Spring S."/>
            <person name="Schroeder M."/>
            <person name="Brambilla E."/>
            <person name="Klenk H.-P."/>
            <person name="Eisen J.A."/>
        </authorList>
    </citation>
    <scope>NUCLEOTIDE SEQUENCE [LARGE SCALE GENOMIC DNA]</scope>
    <source>
        <strain evidence="5">DSM 15286 / JCM 11887 / CIR29812</strain>
    </source>
</reference>
<dbReference type="Proteomes" id="UP000006793">
    <property type="component" value="Chromosome"/>
</dbReference>
<evidence type="ECO:0000256" key="2">
    <source>
        <dbReference type="ARBA" id="ARBA00022741"/>
    </source>
</evidence>
<dbReference type="InterPro" id="IPR043129">
    <property type="entry name" value="ATPase_NBD"/>
</dbReference>
<dbReference type="InterPro" id="IPR018181">
    <property type="entry name" value="Heat_shock_70_CS"/>
</dbReference>
<dbReference type="KEGG" id="tid:Thein_0540"/>
<organism evidence="4 5">
    <name type="scientific">Thermodesulfatator indicus (strain DSM 15286 / JCM 11887 / CIR29812)</name>
    <dbReference type="NCBI Taxonomy" id="667014"/>
    <lineage>
        <taxon>Bacteria</taxon>
        <taxon>Pseudomonadati</taxon>
        <taxon>Thermodesulfobacteriota</taxon>
        <taxon>Thermodesulfobacteria</taxon>
        <taxon>Thermodesulfobacteriales</taxon>
        <taxon>Thermodesulfatatoraceae</taxon>
        <taxon>Thermodesulfatator</taxon>
    </lineage>
</organism>
<accession>F8AB48</accession>
<dbReference type="InterPro" id="IPR021030">
    <property type="entry name" value="DUF3731"/>
</dbReference>
<dbReference type="Pfam" id="PF12531">
    <property type="entry name" value="DUF3731"/>
    <property type="match status" value="1"/>
</dbReference>
<evidence type="ECO:0000256" key="3">
    <source>
        <dbReference type="ARBA" id="ARBA00022840"/>
    </source>
</evidence>
<dbReference type="PaxDb" id="667014-Thein_0540"/>
<dbReference type="PROSITE" id="PS00297">
    <property type="entry name" value="HSP70_1"/>
    <property type="match status" value="1"/>
</dbReference>
<dbReference type="CDD" id="cd10170">
    <property type="entry name" value="ASKHA_NBD_HSP70"/>
    <property type="match status" value="1"/>
</dbReference>
<dbReference type="Pfam" id="PF00012">
    <property type="entry name" value="HSP70"/>
    <property type="match status" value="1"/>
</dbReference>
<dbReference type="OrthoDB" id="580874at2"/>
<keyword evidence="4" id="KW-0346">Stress response</keyword>
<dbReference type="EMBL" id="CP002683">
    <property type="protein sequence ID" value="AEH44421.1"/>
    <property type="molecule type" value="Genomic_DNA"/>
</dbReference>
<gene>
    <name evidence="4" type="ordered locus">Thein_0540</name>
</gene>
<dbReference type="GO" id="GO:0140662">
    <property type="term" value="F:ATP-dependent protein folding chaperone"/>
    <property type="evidence" value="ECO:0007669"/>
    <property type="project" value="InterPro"/>
</dbReference>
<protein>
    <submittedName>
        <fullName evidence="4">Heat shock protein 70</fullName>
    </submittedName>
</protein>
<dbReference type="InterPro" id="IPR013126">
    <property type="entry name" value="Hsp_70_fam"/>
</dbReference>
<dbReference type="GO" id="GO:0005524">
    <property type="term" value="F:ATP binding"/>
    <property type="evidence" value="ECO:0007669"/>
    <property type="project" value="UniProtKB-KW"/>
</dbReference>
<dbReference type="RefSeq" id="WP_013907166.1">
    <property type="nucleotide sequence ID" value="NC_015681.1"/>
</dbReference>
<keyword evidence="2" id="KW-0547">Nucleotide-binding</keyword>
<evidence type="ECO:0000313" key="4">
    <source>
        <dbReference type="EMBL" id="AEH44421.1"/>
    </source>
</evidence>
<dbReference type="STRING" id="667014.Thein_0540"/>
<name>F8AB48_THEID</name>
<keyword evidence="5" id="KW-1185">Reference proteome</keyword>
<dbReference type="PRINTS" id="PR00301">
    <property type="entry name" value="HEATSHOCK70"/>
</dbReference>
<dbReference type="SUPFAM" id="SSF53067">
    <property type="entry name" value="Actin-like ATPase domain"/>
    <property type="match status" value="2"/>
</dbReference>
<dbReference type="eggNOG" id="COG0443">
    <property type="taxonomic scope" value="Bacteria"/>
</dbReference>
<sequence length="917" mass="103499">MPRYVVGIDLGTTNCALAYADLKETGPELNVKVFQIPQLVGAGRLGKRETLPSFLYLPGELEAQEDLGLPWDNSRRFAVGTYARDHGALVPSRLVSSAKSWLCHGGVDRTAKILPWGSGDDVEKVSPVEASARYLEHLKEAWNYEIASDDPEKRLENQLVILTVPASFDEVARELTLQAAQMAGLEVILLEEPTAALYAWLSQNEKNWYEKLNPGEHVLICDIGGGTSDFTVVEVREGQEGPYLERIAVGDHILLGGDNIDLALAKLAEKKLPTKRLDFARFQTLTFLCRELKERLLSPDGPEEDAVRLTGRGRALIADTLVARITRDEVLSLILKDFFPEVTFNQALARVESVPRGMRDWGLPYAREQAITRHLGAFLYKNKIEKVEVILFNGGALKPPIFRERLKEEVARWFNLNSLKVLETTSLDLAVAIGAAYYGLVKQGLGIRVGGGLPRAYYLGVEEGDKAKAVCLAPKGLKEGEKLSLPKTFKVLTNRPVKFPLYTSSTRNDSLGDVVELDENFAELPPLSTTLKFGRKSGLKEIPVRIEVLLSEVGVLETYCCSLETPHRWRLQFNLRIQEKKIADEPEGVIVAKDKTESEPSPIEKEKIEQARNTIKTAFEKNVQKLPQITNLLEKTFEMERDRWPTALIRELADLLIENKGWRTKSAAHEARWFNLLGFFLRPGYGDISDPFRVGKIWGLYFEGVTHKRDKAVQLEWWIFWRRVAGGLSRGKQEQLFAKIKPYVLPGQGKKVPKVSPQERREIWLCVANLERLSPEVKYELARKVLPQALKKNDRLFIFVLSRLLARVLLYGPADAVVPPKKVKPLIEEMISHLKKQKIPEKIARLWAEALINIGRLSGDRALDLPEEIRLAIKELLVSWNIPAENYQPLEKVVELEEAQRTRLFGETLPLGLKIHD</sequence>
<proteinExistence type="inferred from homology"/>
<evidence type="ECO:0000256" key="1">
    <source>
        <dbReference type="ARBA" id="ARBA00007381"/>
    </source>
</evidence>
<reference evidence="4 5" key="2">
    <citation type="journal article" date="2012" name="Stand. Genomic Sci.">
        <title>Complete genome sequence of the thermophilic sulfate-reducing ocean bacterium Thermodesulfatator indicus type strain (CIR29812(T)).</title>
        <authorList>
            <person name="Anderson I."/>
            <person name="Saunders E."/>
            <person name="Lapidus A."/>
            <person name="Nolan M."/>
            <person name="Lucas S."/>
            <person name="Tice H."/>
            <person name="Del Rio T.G."/>
            <person name="Cheng J.F."/>
            <person name="Han C."/>
            <person name="Tapia R."/>
            <person name="Goodwin L.A."/>
            <person name="Pitluck S."/>
            <person name="Liolios K."/>
            <person name="Mavromatis K."/>
            <person name="Pagani I."/>
            <person name="Ivanova N."/>
            <person name="Mikhailova N."/>
            <person name="Pati A."/>
            <person name="Chen A."/>
            <person name="Palaniappan K."/>
            <person name="Land M."/>
            <person name="Hauser L."/>
            <person name="Jeffries C.D."/>
            <person name="Chang Y.J."/>
            <person name="Brambilla E.M."/>
            <person name="Rohde M."/>
            <person name="Spring S."/>
            <person name="Goker M."/>
            <person name="Detter J.C."/>
            <person name="Woyke T."/>
            <person name="Bristow J."/>
            <person name="Eisen J.A."/>
            <person name="Markowitz V."/>
            <person name="Hugenholtz P."/>
            <person name="Kyrpides N.C."/>
            <person name="Klenk H.P."/>
        </authorList>
    </citation>
    <scope>NUCLEOTIDE SEQUENCE [LARGE SCALE GENOMIC DNA]</scope>
    <source>
        <strain evidence="5">DSM 15286 / JCM 11887 / CIR29812</strain>
    </source>
</reference>
<dbReference type="Gene3D" id="3.30.420.40">
    <property type="match status" value="2"/>
</dbReference>
<keyword evidence="3" id="KW-0067">ATP-binding</keyword>
<dbReference type="HOGENOM" id="CLU_013948_0_0_0"/>
<dbReference type="PANTHER" id="PTHR42749:SF1">
    <property type="entry name" value="CELL SHAPE-DETERMINING PROTEIN MREB"/>
    <property type="match status" value="1"/>
</dbReference>
<dbReference type="InParanoid" id="F8AB48"/>
<comment type="similarity">
    <text evidence="1">Belongs to the heat shock protein 70 family.</text>
</comment>